<dbReference type="RefSeq" id="WP_075773898.1">
    <property type="nucleotide sequence ID" value="NZ_CP019437.1"/>
</dbReference>
<evidence type="ECO:0000256" key="1">
    <source>
        <dbReference type="PIRNR" id="PIRNR032126"/>
    </source>
</evidence>
<keyword evidence="3" id="KW-0812">Transmembrane</keyword>
<evidence type="ECO:0000313" key="4">
    <source>
        <dbReference type="EMBL" id="AQS49401.1"/>
    </source>
</evidence>
<organism evidence="4 5">
    <name type="scientific">Thioclava nitratireducens</name>
    <dbReference type="NCBI Taxonomy" id="1915078"/>
    <lineage>
        <taxon>Bacteria</taxon>
        <taxon>Pseudomonadati</taxon>
        <taxon>Pseudomonadota</taxon>
        <taxon>Alphaproteobacteria</taxon>
        <taxon>Rhodobacterales</taxon>
        <taxon>Paracoccaceae</taxon>
        <taxon>Thioclava</taxon>
    </lineage>
</organism>
<dbReference type="EMBL" id="CP019437">
    <property type="protein sequence ID" value="AQS49401.1"/>
    <property type="molecule type" value="Genomic_DNA"/>
</dbReference>
<evidence type="ECO:0000256" key="2">
    <source>
        <dbReference type="SAM" id="MobiDB-lite"/>
    </source>
</evidence>
<gene>
    <name evidence="4" type="ORF">BMG03_17585</name>
</gene>
<proteinExistence type="inferred from homology"/>
<dbReference type="PIRSF" id="PIRSF032126">
    <property type="entry name" value="F0F1_ATP_synthase_subunit_I"/>
    <property type="match status" value="1"/>
</dbReference>
<name>A0ABM6IKD4_9RHOB</name>
<dbReference type="InterPro" id="IPR016989">
    <property type="entry name" value="Atp1_alphaprobac"/>
</dbReference>
<dbReference type="Pfam" id="PF09527">
    <property type="entry name" value="ATPase_gene1"/>
    <property type="match status" value="1"/>
</dbReference>
<comment type="function">
    <text evidence="1">A possible function for this protein is to guide the assembly of the membrane sector of the ATPase enzyme complex.</text>
</comment>
<protein>
    <recommendedName>
        <fullName evidence="1">ATP synthase protein I</fullName>
    </recommendedName>
</protein>
<feature type="transmembrane region" description="Helical" evidence="3">
    <location>
        <begin position="72"/>
        <end position="93"/>
    </location>
</feature>
<keyword evidence="5" id="KW-1185">Reference proteome</keyword>
<feature type="region of interest" description="Disordered" evidence="2">
    <location>
        <begin position="99"/>
        <end position="118"/>
    </location>
</feature>
<reference evidence="4 5" key="1">
    <citation type="submission" date="2017-01" db="EMBL/GenBank/DDBJ databases">
        <title>The complete genome sequence of a sulfur-oxidizing marine bacterium Thioclava sp. 25B10_4T.</title>
        <authorList>
            <person name="Liu Y."/>
            <person name="Lai Q."/>
            <person name="Shao Z."/>
        </authorList>
    </citation>
    <scope>NUCLEOTIDE SEQUENCE [LARGE SCALE GENOMIC DNA]</scope>
    <source>
        <strain evidence="4 5">25B10_4</strain>
    </source>
</reference>
<keyword evidence="1" id="KW-0406">Ion transport</keyword>
<evidence type="ECO:0000313" key="5">
    <source>
        <dbReference type="Proteomes" id="UP000185622"/>
    </source>
</evidence>
<comment type="similarity">
    <text evidence="1">Belongs to the bacterial AtpI family.</text>
</comment>
<keyword evidence="1 3" id="KW-0472">Membrane</keyword>
<feature type="compositionally biased region" description="Acidic residues" evidence="2">
    <location>
        <begin position="107"/>
        <end position="118"/>
    </location>
</feature>
<sequence>MPDHRSDEPDPERLAALEKKLAAVRKTQEPPPQRADHHLSQANMAWRMVIEMVSGLGIGFGIGYGLDVLLGTMPWMMVLFTLLGLAAGVKVMLRSAKEMNEERAADMADEEEDDRGKS</sequence>
<accession>A0ABM6IKD4</accession>
<feature type="transmembrane region" description="Helical" evidence="3">
    <location>
        <begin position="44"/>
        <end position="66"/>
    </location>
</feature>
<evidence type="ECO:0000256" key="3">
    <source>
        <dbReference type="SAM" id="Phobius"/>
    </source>
</evidence>
<keyword evidence="1" id="KW-0813">Transport</keyword>
<keyword evidence="3" id="KW-1133">Transmembrane helix</keyword>
<keyword evidence="1" id="KW-0375">Hydrogen ion transport</keyword>
<dbReference type="InterPro" id="IPR032820">
    <property type="entry name" value="ATPase_put"/>
</dbReference>
<dbReference type="Proteomes" id="UP000185622">
    <property type="component" value="Chromosome"/>
</dbReference>